<evidence type="ECO:0000313" key="4">
    <source>
        <dbReference type="EMBL" id="UPM45235.1"/>
    </source>
</evidence>
<geneLocation type="plasmid" evidence="4 5">
    <name>unnamed3</name>
</geneLocation>
<dbReference type="KEGG" id="haad:MW046_18540"/>
<dbReference type="PANTHER" id="PTHR36852:SF1">
    <property type="entry name" value="PROTEIN GVPL 2"/>
    <property type="match status" value="1"/>
</dbReference>
<dbReference type="Pfam" id="PF06386">
    <property type="entry name" value="GvpL_GvpF"/>
    <property type="match status" value="1"/>
</dbReference>
<keyword evidence="5" id="KW-1185">Reference proteome</keyword>
<keyword evidence="1" id="KW-0304">Gas vesicle</keyword>
<evidence type="ECO:0000256" key="1">
    <source>
        <dbReference type="ARBA" id="ARBA00022987"/>
    </source>
</evidence>
<accession>A0A8U0A7X4</accession>
<sequence>MSGEYLYAYGVIENEELTVDIDGVEQATQAYTVDHRTLSAITSDISTMEPEETDENVRSHDEVLQTIMFWNGGRTVVPMQFGMTFKNERPLKNVLRGGRRAFTHALQEMDGMVEFGVKIVVDEDTTIDREAVRESTAERLAAVSEQEARNDLFSDRLVVNRSYLVDRNERESFDSAVDRITDEYSDSVTVQYTGPWAPYNFVDIEISSQ</sequence>
<dbReference type="EMBL" id="CP096022">
    <property type="protein sequence ID" value="UPM45235.1"/>
    <property type="molecule type" value="Genomic_DNA"/>
</dbReference>
<evidence type="ECO:0000256" key="3">
    <source>
        <dbReference type="ARBA" id="ARBA00035643"/>
    </source>
</evidence>
<dbReference type="PANTHER" id="PTHR36852">
    <property type="entry name" value="PROTEIN GVPL 2"/>
    <property type="match status" value="1"/>
</dbReference>
<dbReference type="GO" id="GO:0031411">
    <property type="term" value="C:gas vesicle"/>
    <property type="evidence" value="ECO:0007669"/>
    <property type="project" value="UniProtKB-SubCell"/>
</dbReference>
<reference evidence="4" key="1">
    <citation type="submission" date="2022-04" db="EMBL/GenBank/DDBJ databases">
        <title>Halocatena sp. nov., isolated from a salt lake.</title>
        <authorList>
            <person name="Cui H.-L."/>
        </authorList>
    </citation>
    <scope>NUCLEOTIDE SEQUENCE</scope>
    <source>
        <strain evidence="4">AD-1</strain>
        <plasmid evidence="4">unnamed3</plasmid>
    </source>
</reference>
<gene>
    <name evidence="4" type="ORF">MW046_18540</name>
</gene>
<comment type="subcellular location">
    <subcellularLocation>
        <location evidence="2">Gas vesicle</location>
    </subcellularLocation>
</comment>
<dbReference type="GeneID" id="71930089"/>
<keyword evidence="4" id="KW-0614">Plasmid</keyword>
<organism evidence="4 5">
    <name type="scientific">Halocatena salina</name>
    <dbReference type="NCBI Taxonomy" id="2934340"/>
    <lineage>
        <taxon>Archaea</taxon>
        <taxon>Methanobacteriati</taxon>
        <taxon>Methanobacteriota</taxon>
        <taxon>Stenosarchaea group</taxon>
        <taxon>Halobacteria</taxon>
        <taxon>Halobacteriales</taxon>
        <taxon>Natronomonadaceae</taxon>
        <taxon>Halocatena</taxon>
    </lineage>
</organism>
<dbReference type="Proteomes" id="UP000831768">
    <property type="component" value="Plasmid unnamed3"/>
</dbReference>
<name>A0A8U0A7X4_9EURY</name>
<comment type="similarity">
    <text evidence="3">Belongs to the gas vesicle GvpF/GvpL family.</text>
</comment>
<dbReference type="AlphaFoldDB" id="A0A8U0A7X4"/>
<dbReference type="GO" id="GO:0031412">
    <property type="term" value="P:gas vesicle organization"/>
    <property type="evidence" value="ECO:0007669"/>
    <property type="project" value="InterPro"/>
</dbReference>
<dbReference type="InterPro" id="IPR009430">
    <property type="entry name" value="GvpL/GvpF"/>
</dbReference>
<evidence type="ECO:0000313" key="5">
    <source>
        <dbReference type="Proteomes" id="UP000831768"/>
    </source>
</evidence>
<dbReference type="RefSeq" id="WP_247995889.1">
    <property type="nucleotide sequence ID" value="NZ_CP096022.1"/>
</dbReference>
<protein>
    <submittedName>
        <fullName evidence="4">GvpL/GvpF family gas vesicle protein</fullName>
    </submittedName>
</protein>
<proteinExistence type="inferred from homology"/>
<evidence type="ECO:0000256" key="2">
    <source>
        <dbReference type="ARBA" id="ARBA00035108"/>
    </source>
</evidence>